<evidence type="ECO:0000256" key="1">
    <source>
        <dbReference type="SAM" id="MobiDB-lite"/>
    </source>
</evidence>
<feature type="compositionally biased region" description="Basic residues" evidence="1">
    <location>
        <begin position="11"/>
        <end position="32"/>
    </location>
</feature>
<sequence>MDLIPAPGAGGHRHRRGVRLRPRRPGLRKRPRTPAPAVHVRDLLHPAAFAAAYLPSPELEADMPGFDVSDIIAVEDLLLDPVAGSPLG</sequence>
<reference evidence="3" key="1">
    <citation type="journal article" date="2013" name="Genome Biol. Evol.">
        <title>The genome sequence of Streptomyces lividans 66 reveals a novel tRNA-dependent peptide biosynthetic system within a metal-related genomic island.</title>
        <authorList>
            <person name="Cruz-Morales P."/>
            <person name="Vijgenboom E."/>
            <person name="Iruegas-Bocardo F."/>
            <person name="Girard G."/>
            <person name="Yanez-Guerra L.A."/>
            <person name="Ramos-Aboites H.E."/>
            <person name="Pernodet J.L."/>
            <person name="Anne J."/>
            <person name="van Wezel G.P."/>
            <person name="Barona-Gomez F."/>
        </authorList>
    </citation>
    <scope>NUCLEOTIDE SEQUENCE [LARGE SCALE GENOMIC DNA]</scope>
    <source>
        <strain evidence="3">1326</strain>
    </source>
</reference>
<dbReference type="AlphaFoldDB" id="A0A7U9HEV9"/>
<dbReference type="EMBL" id="CM001889">
    <property type="protein sequence ID" value="EOY51985.1"/>
    <property type="molecule type" value="Genomic_DNA"/>
</dbReference>
<dbReference type="Proteomes" id="UP000014062">
    <property type="component" value="Chromosome"/>
</dbReference>
<proteinExistence type="predicted"/>
<feature type="region of interest" description="Disordered" evidence="1">
    <location>
        <begin position="1"/>
        <end position="36"/>
    </location>
</feature>
<gene>
    <name evidence="2" type="ORF">SLI_7281</name>
</gene>
<evidence type="ECO:0000313" key="3">
    <source>
        <dbReference type="Proteomes" id="UP000014062"/>
    </source>
</evidence>
<name>A0A7U9HEV9_STRLI</name>
<accession>A0A7U9HEV9</accession>
<evidence type="ECO:0000313" key="2">
    <source>
        <dbReference type="EMBL" id="EOY51985.1"/>
    </source>
</evidence>
<protein>
    <submittedName>
        <fullName evidence="2">Uncharacterized protein</fullName>
    </submittedName>
</protein>
<organism evidence="2 3">
    <name type="scientific">Streptomyces lividans 1326</name>
    <dbReference type="NCBI Taxonomy" id="1200984"/>
    <lineage>
        <taxon>Bacteria</taxon>
        <taxon>Bacillati</taxon>
        <taxon>Actinomycetota</taxon>
        <taxon>Actinomycetes</taxon>
        <taxon>Kitasatosporales</taxon>
        <taxon>Streptomycetaceae</taxon>
        <taxon>Streptomyces</taxon>
    </lineage>
</organism>